<dbReference type="Proteomes" id="UP000307380">
    <property type="component" value="Unassembled WGS sequence"/>
</dbReference>
<dbReference type="InterPro" id="IPR036938">
    <property type="entry name" value="PAP2/HPO_sf"/>
</dbReference>
<reference evidence="2 3" key="1">
    <citation type="submission" date="2019-04" db="EMBL/GenBank/DDBJ databases">
        <authorList>
            <person name="Jiang L."/>
        </authorList>
    </citation>
    <scope>NUCLEOTIDE SEQUENCE [LARGE SCALE GENOMIC DNA]</scope>
    <source>
        <strain evidence="2 3">YIM 131861</strain>
    </source>
</reference>
<dbReference type="SMART" id="SM00014">
    <property type="entry name" value="acidPPc"/>
    <property type="match status" value="1"/>
</dbReference>
<feature type="domain" description="Phosphatidic acid phosphatase type 2/haloperoxidase" evidence="1">
    <location>
        <begin position="171"/>
        <end position="290"/>
    </location>
</feature>
<proteinExistence type="predicted"/>
<organism evidence="2 3">
    <name type="scientific">Orlajensenia flava</name>
    <dbReference type="NCBI Taxonomy" id="2565934"/>
    <lineage>
        <taxon>Bacteria</taxon>
        <taxon>Bacillati</taxon>
        <taxon>Actinomycetota</taxon>
        <taxon>Actinomycetes</taxon>
        <taxon>Micrococcales</taxon>
        <taxon>Microbacteriaceae</taxon>
        <taxon>Orlajensenia</taxon>
    </lineage>
</organism>
<accession>A0A4S4FY03</accession>
<dbReference type="Pfam" id="PF01569">
    <property type="entry name" value="PAP2"/>
    <property type="match status" value="1"/>
</dbReference>
<evidence type="ECO:0000313" key="2">
    <source>
        <dbReference type="EMBL" id="THG34606.1"/>
    </source>
</evidence>
<evidence type="ECO:0000259" key="1">
    <source>
        <dbReference type="SMART" id="SM00014"/>
    </source>
</evidence>
<protein>
    <submittedName>
        <fullName evidence="2">Phosphatase PAP2 family protein</fullName>
    </submittedName>
</protein>
<dbReference type="InterPro" id="IPR000326">
    <property type="entry name" value="PAP2/HPO"/>
</dbReference>
<comment type="caution">
    <text evidence="2">The sequence shown here is derived from an EMBL/GenBank/DDBJ whole genome shotgun (WGS) entry which is preliminary data.</text>
</comment>
<gene>
    <name evidence="2" type="ORF">E6C70_09490</name>
</gene>
<name>A0A4S4FY03_9MICO</name>
<keyword evidence="3" id="KW-1185">Reference proteome</keyword>
<dbReference type="SUPFAM" id="SSF48317">
    <property type="entry name" value="Acid phosphatase/Vanadium-dependent haloperoxidase"/>
    <property type="match status" value="1"/>
</dbReference>
<sequence>MSVPIAAVAAAPYPSDTTRPDIVPLLSGYSSYWTPSGLNDLHGTVDDAATVQRDDALTVWINQHATSAEKFLAIQDSEYQNATSTAYDQSLTVSTGLGSQLSSLYVKGRNSGALPLTSALINSSTGSTGAYVSTGAAKAAYSHPRPYLPSDPAASPVAGDAAGCVPAIANASSQQAIRVGTSWADAQGNLLITRVAPVVDTTHQFSPNDVSLDAGYASAGICLGGSFPSGHTTTAYEAGITLATLLPELAPEILARASEAGNSRIVLGVHYPLDIMGGRIDGEAALAARWSDAQFRDEVLQPARAELLAYFQKTTGHDLDWAIAHQKPYTSNPYEGQKMPGGSAQIVSGRQSAVAVYSERMTYGFAQTGNKGAPASVPDGASNLLLTTFPRLTEAQRTSVLAQTEIASGYPLDRSGTSAGSWERLNLAKAMSATVLVTPAGSAYVLLTGGKARVIDLGSLFHH</sequence>
<dbReference type="Gene3D" id="1.20.144.10">
    <property type="entry name" value="Phosphatidic acid phosphatase type 2/haloperoxidase"/>
    <property type="match status" value="1"/>
</dbReference>
<dbReference type="OrthoDB" id="9805301at2"/>
<dbReference type="AlphaFoldDB" id="A0A4S4FY03"/>
<dbReference type="EMBL" id="SSSN01000005">
    <property type="protein sequence ID" value="THG34606.1"/>
    <property type="molecule type" value="Genomic_DNA"/>
</dbReference>
<evidence type="ECO:0000313" key="3">
    <source>
        <dbReference type="Proteomes" id="UP000307380"/>
    </source>
</evidence>